<dbReference type="EMBL" id="CP000249">
    <property type="protein sequence ID" value="ABD12082.1"/>
    <property type="molecule type" value="Genomic_DNA"/>
</dbReference>
<gene>
    <name evidence="1" type="ordered locus">Francci3_2722</name>
</gene>
<sequence>MVREPAGDLSLHGGTVTILAYVLTEAGRTVLGVEPGEALDRAMAPDDDGPVTVDVADVRVGMAMPLGWVDYVSRLDEGGAIVYYRPFDRSALTCRAWPPGQRLPLVPCPHLPTIFDQSRCAKCGQGLGGVAA</sequence>
<protein>
    <submittedName>
        <fullName evidence="1">Uncharacterized protein</fullName>
    </submittedName>
</protein>
<dbReference type="AlphaFoldDB" id="Q2J9G0"/>
<evidence type="ECO:0000313" key="1">
    <source>
        <dbReference type="EMBL" id="ABD12082.1"/>
    </source>
</evidence>
<name>Q2J9G0_FRACC</name>
<organism evidence="1 2">
    <name type="scientific">Frankia casuarinae (strain DSM 45818 / CECT 9043 / HFP020203 / CcI3)</name>
    <dbReference type="NCBI Taxonomy" id="106370"/>
    <lineage>
        <taxon>Bacteria</taxon>
        <taxon>Bacillati</taxon>
        <taxon>Actinomycetota</taxon>
        <taxon>Actinomycetes</taxon>
        <taxon>Frankiales</taxon>
        <taxon>Frankiaceae</taxon>
        <taxon>Frankia</taxon>
    </lineage>
</organism>
<proteinExistence type="predicted"/>
<dbReference type="STRING" id="106370.Francci3_2722"/>
<keyword evidence="2" id="KW-1185">Reference proteome</keyword>
<evidence type="ECO:0000313" key="2">
    <source>
        <dbReference type="Proteomes" id="UP000001937"/>
    </source>
</evidence>
<dbReference type="HOGENOM" id="CLU_1913987_0_0_11"/>
<dbReference type="KEGG" id="fra:Francci3_2722"/>
<dbReference type="Proteomes" id="UP000001937">
    <property type="component" value="Chromosome"/>
</dbReference>
<accession>Q2J9G0</accession>
<reference evidence="1 2" key="1">
    <citation type="journal article" date="2007" name="Genome Res.">
        <title>Genome characteristics of facultatively symbiotic Frankia sp. strains reflect host range and host plant biogeography.</title>
        <authorList>
            <person name="Normand P."/>
            <person name="Lapierre P."/>
            <person name="Tisa L.S."/>
            <person name="Gogarten J.P."/>
            <person name="Alloisio N."/>
            <person name="Bagnarol E."/>
            <person name="Bassi C.A."/>
            <person name="Berry A.M."/>
            <person name="Bickhart D.M."/>
            <person name="Choisne N."/>
            <person name="Couloux A."/>
            <person name="Cournoyer B."/>
            <person name="Cruveiller S."/>
            <person name="Daubin V."/>
            <person name="Demange N."/>
            <person name="Francino M.P."/>
            <person name="Goltsman E."/>
            <person name="Huang Y."/>
            <person name="Kopp O.R."/>
            <person name="Labarre L."/>
            <person name="Lapidus A."/>
            <person name="Lavire C."/>
            <person name="Marechal J."/>
            <person name="Martinez M."/>
            <person name="Mastronunzio J.E."/>
            <person name="Mullin B.C."/>
            <person name="Niemann J."/>
            <person name="Pujic P."/>
            <person name="Rawnsley T."/>
            <person name="Rouy Z."/>
            <person name="Schenowitz C."/>
            <person name="Sellstedt A."/>
            <person name="Tavares F."/>
            <person name="Tomkins J.P."/>
            <person name="Vallenet D."/>
            <person name="Valverde C."/>
            <person name="Wall L.G."/>
            <person name="Wang Y."/>
            <person name="Medigue C."/>
            <person name="Benson D.R."/>
        </authorList>
    </citation>
    <scope>NUCLEOTIDE SEQUENCE [LARGE SCALE GENOMIC DNA]</scope>
    <source>
        <strain evidence="2">DSM 45818 / CECT 9043 / CcI3</strain>
    </source>
</reference>